<dbReference type="InterPro" id="IPR001128">
    <property type="entry name" value="Cyt_P450"/>
</dbReference>
<evidence type="ECO:0000256" key="1">
    <source>
        <dbReference type="ARBA" id="ARBA00001971"/>
    </source>
</evidence>
<keyword evidence="5 10" id="KW-0479">Metal-binding</keyword>
<dbReference type="Gramene" id="TraesWEE_scaffold_052028_01G000100.1">
    <property type="protein sequence ID" value="TraesWEE_scaffold_052028_01G000100.1"/>
    <property type="gene ID" value="TraesWEE_scaffold_052028_01G000100"/>
</dbReference>
<keyword evidence="6" id="KW-0472">Membrane</keyword>
<evidence type="ECO:0000256" key="11">
    <source>
        <dbReference type="RuleBase" id="RU000461"/>
    </source>
</evidence>
<proteinExistence type="inferred from homology"/>
<dbReference type="PANTHER" id="PTHR47955:SF19">
    <property type="entry name" value="CYTOCHROME P450 71A9-LIKE ISOFORM X1"/>
    <property type="match status" value="1"/>
</dbReference>
<dbReference type="Gramene" id="TraesPARA_EIv1.0_0620980.1">
    <property type="protein sequence ID" value="TraesPARA_EIv1.0_0620980.1.CDS"/>
    <property type="gene ID" value="TraesPARA_EIv1.0_0620980"/>
</dbReference>
<keyword evidence="13" id="KW-1185">Reference proteome</keyword>
<comment type="similarity">
    <text evidence="2 11">Belongs to the cytochrome P450 family.</text>
</comment>
<dbReference type="Gramene" id="TraesKAR2B01G0006160.1">
    <property type="protein sequence ID" value="cds.TraesKAR2B01G0006160.1"/>
    <property type="gene ID" value="TraesKAR2B01G0006160"/>
</dbReference>
<dbReference type="Proteomes" id="UP000019116">
    <property type="component" value="Chromosome 2B"/>
</dbReference>
<keyword evidence="8 10" id="KW-0408">Iron</keyword>
<dbReference type="InterPro" id="IPR017972">
    <property type="entry name" value="Cyt_P450_CS"/>
</dbReference>
<dbReference type="Gramene" id="TraesCLE_scaffold_023747_01G000100.1">
    <property type="protein sequence ID" value="TraesCLE_scaffold_023747_01G000100.1"/>
    <property type="gene ID" value="TraesCLE_scaffold_023747_01G000100"/>
</dbReference>
<dbReference type="SMR" id="A0A3B6BWY9"/>
<dbReference type="PROSITE" id="PS00086">
    <property type="entry name" value="CYTOCHROME_P450"/>
    <property type="match status" value="1"/>
</dbReference>
<dbReference type="PRINTS" id="PR00385">
    <property type="entry name" value="P450"/>
</dbReference>
<dbReference type="AlphaFoldDB" id="A0A3B6BWY9"/>
<evidence type="ECO:0000256" key="5">
    <source>
        <dbReference type="ARBA" id="ARBA00022723"/>
    </source>
</evidence>
<evidence type="ECO:0008006" key="14">
    <source>
        <dbReference type="Google" id="ProtNLM"/>
    </source>
</evidence>
<dbReference type="PRINTS" id="PR00463">
    <property type="entry name" value="EP450I"/>
</dbReference>
<evidence type="ECO:0000256" key="8">
    <source>
        <dbReference type="ARBA" id="ARBA00023004"/>
    </source>
</evidence>
<dbReference type="Gene3D" id="1.10.630.10">
    <property type="entry name" value="Cytochrome P450"/>
    <property type="match status" value="1"/>
</dbReference>
<organism evidence="12">
    <name type="scientific">Triticum aestivum</name>
    <name type="common">Wheat</name>
    <dbReference type="NCBI Taxonomy" id="4565"/>
    <lineage>
        <taxon>Eukaryota</taxon>
        <taxon>Viridiplantae</taxon>
        <taxon>Streptophyta</taxon>
        <taxon>Embryophyta</taxon>
        <taxon>Tracheophyta</taxon>
        <taxon>Spermatophyta</taxon>
        <taxon>Magnoliopsida</taxon>
        <taxon>Liliopsida</taxon>
        <taxon>Poales</taxon>
        <taxon>Poaceae</taxon>
        <taxon>BOP clade</taxon>
        <taxon>Pooideae</taxon>
        <taxon>Triticodae</taxon>
        <taxon>Triticeae</taxon>
        <taxon>Triticinae</taxon>
        <taxon>Triticum</taxon>
    </lineage>
</organism>
<keyword evidence="7 11" id="KW-0560">Oxidoreductase</keyword>
<dbReference type="EnsemblPlants" id="TraesCS2B02G017700.1">
    <property type="protein sequence ID" value="TraesCS2B02G017700.1"/>
    <property type="gene ID" value="TraesCS2B02G017700"/>
</dbReference>
<dbReference type="GO" id="GO:0020037">
    <property type="term" value="F:heme binding"/>
    <property type="evidence" value="ECO:0007669"/>
    <property type="project" value="InterPro"/>
</dbReference>
<evidence type="ECO:0000256" key="6">
    <source>
        <dbReference type="ARBA" id="ARBA00022989"/>
    </source>
</evidence>
<dbReference type="GO" id="GO:0016705">
    <property type="term" value="F:oxidoreductase activity, acting on paired donors, with incorporation or reduction of molecular oxygen"/>
    <property type="evidence" value="ECO:0007669"/>
    <property type="project" value="InterPro"/>
</dbReference>
<dbReference type="InterPro" id="IPR002401">
    <property type="entry name" value="Cyt_P450_E_grp-I"/>
</dbReference>
<evidence type="ECO:0000256" key="4">
    <source>
        <dbReference type="ARBA" id="ARBA00022692"/>
    </source>
</evidence>
<dbReference type="FunFam" id="1.10.630.10:FF:000064">
    <property type="entry name" value="Cytochrome P450 monooxygenase"/>
    <property type="match status" value="1"/>
</dbReference>
<dbReference type="RefSeq" id="XP_044318777.1">
    <property type="nucleotide sequence ID" value="XM_044462842.1"/>
</dbReference>
<protein>
    <recommendedName>
        <fullName evidence="14">Cytochrome P450</fullName>
    </recommendedName>
</protein>
<evidence type="ECO:0000256" key="10">
    <source>
        <dbReference type="PIRSR" id="PIRSR602401-1"/>
    </source>
</evidence>
<evidence type="ECO:0000256" key="7">
    <source>
        <dbReference type="ARBA" id="ARBA00023002"/>
    </source>
</evidence>
<dbReference type="Gramene" id="TraesCS2B02G017700.1">
    <property type="protein sequence ID" value="TraesCS2B02G017700.1"/>
    <property type="gene ID" value="TraesCS2B02G017700"/>
</dbReference>
<dbReference type="OrthoDB" id="1470350at2759"/>
<dbReference type="Pfam" id="PF00067">
    <property type="entry name" value="p450"/>
    <property type="match status" value="1"/>
</dbReference>
<reference evidence="12" key="1">
    <citation type="submission" date="2018-08" db="EMBL/GenBank/DDBJ databases">
        <authorList>
            <person name="Rossello M."/>
        </authorList>
    </citation>
    <scope>NUCLEOTIDE SEQUENCE [LARGE SCALE GENOMIC DNA]</scope>
    <source>
        <strain evidence="12">cv. Chinese Spring</strain>
    </source>
</reference>
<dbReference type="SUPFAM" id="SSF48264">
    <property type="entry name" value="Cytochrome P450"/>
    <property type="match status" value="1"/>
</dbReference>
<dbReference type="Gramene" id="TraesRN2B0100003600.1">
    <property type="protein sequence ID" value="TraesRN2B0100003600.1"/>
    <property type="gene ID" value="TraesRN2B0100003600"/>
</dbReference>
<dbReference type="GO" id="GO:0005506">
    <property type="term" value="F:iron ion binding"/>
    <property type="evidence" value="ECO:0007669"/>
    <property type="project" value="InterPro"/>
</dbReference>
<dbReference type="CDD" id="cd11072">
    <property type="entry name" value="CYP71-like"/>
    <property type="match status" value="1"/>
</dbReference>
<name>A0A3B6BWY9_WHEAT</name>
<evidence type="ECO:0000256" key="3">
    <source>
        <dbReference type="ARBA" id="ARBA00022617"/>
    </source>
</evidence>
<dbReference type="GeneID" id="123039838"/>
<comment type="cofactor">
    <cofactor evidence="1 10">
        <name>heme</name>
        <dbReference type="ChEBI" id="CHEBI:30413"/>
    </cofactor>
</comment>
<dbReference type="InterPro" id="IPR036396">
    <property type="entry name" value="Cyt_P450_sf"/>
</dbReference>
<evidence type="ECO:0000256" key="9">
    <source>
        <dbReference type="ARBA" id="ARBA00023033"/>
    </source>
</evidence>
<sequence length="517" mass="57336">MLPAMEGWLRLCLVALFTLLAILLLNLIIGGKCRPAAKKQLPPGPWTLPIIGSLHHVASVLPHRTMMELSRRHGPLMLLRLGEVPTVIVSTAEAAALVMKINALAFAGRPQSTTLDIFSCGGKGIALAPYGDHWRQMLKVSIVELLSSRQVKRLEGIRSEEVGNLVRSIAAAASSGATINLSEKMTALSNHVVTRAVFGGKFSQQEEYLREMAKVFVMMGGFYLVDLFPSSRLVRWLSNGERDMKNSCGRMHHIICDIIKERKTTRAAGVGPDDGDDEDLLDVLLRLQKDGSLEFPLTTECISTVLLDIFAGGTETTGSVLAWAMSELVRHPEIMAKAQQEVREVLGVDRAVITNSDLNKLRYTEMVIKEALRLHPPAPLIPRAAREDCTVMGYDIPKGTNVYINVLAICQDPEYWSSPAEFKPERFENNTVNYNGTYFEFIPFGAGRRQCPGTQFGTSLVEMVLTNILYHFDWKLLDGASLTSFDMSEKFGLTLHRRNDLKLRATTRVLSKATPLE</sequence>
<evidence type="ECO:0000313" key="12">
    <source>
        <dbReference type="EnsemblPlants" id="TraesCS2B02G017700.1"/>
    </source>
</evidence>
<dbReference type="GO" id="GO:0004497">
    <property type="term" value="F:monooxygenase activity"/>
    <property type="evidence" value="ECO:0007669"/>
    <property type="project" value="UniProtKB-KW"/>
</dbReference>
<evidence type="ECO:0000256" key="2">
    <source>
        <dbReference type="ARBA" id="ARBA00010617"/>
    </source>
</evidence>
<dbReference type="Gramene" id="TraesNOR2B03G00831940.1">
    <property type="protein sequence ID" value="TraesNOR2B03G00831940.1"/>
    <property type="gene ID" value="TraesNOR2B03G00831940"/>
</dbReference>
<keyword evidence="4" id="KW-0812">Transmembrane</keyword>
<dbReference type="PANTHER" id="PTHR47955">
    <property type="entry name" value="CYTOCHROME P450 FAMILY 71 PROTEIN"/>
    <property type="match status" value="1"/>
</dbReference>
<keyword evidence="3 10" id="KW-0349">Heme</keyword>
<reference evidence="12" key="2">
    <citation type="submission" date="2018-10" db="UniProtKB">
        <authorList>
            <consortium name="EnsemblPlants"/>
        </authorList>
    </citation>
    <scope>IDENTIFICATION</scope>
</reference>
<dbReference type="Gramene" id="TraesCS2B03G0016700.1">
    <property type="protein sequence ID" value="TraesCS2B03G0016700.1.CDS"/>
    <property type="gene ID" value="TraesCS2B03G0016700"/>
</dbReference>
<feature type="binding site" description="axial binding residue" evidence="10">
    <location>
        <position position="451"/>
    </location>
    <ligand>
        <name>heme</name>
        <dbReference type="ChEBI" id="CHEBI:30413"/>
    </ligand>
    <ligandPart>
        <name>Fe</name>
        <dbReference type="ChEBI" id="CHEBI:18248"/>
    </ligandPart>
</feature>
<keyword evidence="6" id="KW-1133">Transmembrane helix</keyword>
<dbReference type="STRING" id="4565.A0A3B6BWY9"/>
<gene>
    <name evidence="12" type="primary">LOC123039838</name>
</gene>
<accession>A0A3B6BWY9</accession>
<evidence type="ECO:0000313" key="13">
    <source>
        <dbReference type="Proteomes" id="UP000019116"/>
    </source>
</evidence>
<dbReference type="Gramene" id="TraesSTA2B03G00821070.1">
    <property type="protein sequence ID" value="TraesSTA2B03G00821070.1"/>
    <property type="gene ID" value="TraesSTA2B03G00821070"/>
</dbReference>
<keyword evidence="9 11" id="KW-0503">Monooxygenase</keyword>